<gene>
    <name evidence="2" type="ORF">DXC40_02530</name>
    <name evidence="1" type="ORF">ERS852551_01290</name>
</gene>
<dbReference type="EMBL" id="QVME01000001">
    <property type="protein sequence ID" value="RGE69956.1"/>
    <property type="molecule type" value="Genomic_DNA"/>
</dbReference>
<dbReference type="OrthoDB" id="1857127at2"/>
<evidence type="ECO:0000313" key="3">
    <source>
        <dbReference type="Proteomes" id="UP000095765"/>
    </source>
</evidence>
<organism evidence="1 3">
    <name type="scientific">Anaerotruncus colihominis</name>
    <dbReference type="NCBI Taxonomy" id="169435"/>
    <lineage>
        <taxon>Bacteria</taxon>
        <taxon>Bacillati</taxon>
        <taxon>Bacillota</taxon>
        <taxon>Clostridia</taxon>
        <taxon>Eubacteriales</taxon>
        <taxon>Oscillospiraceae</taxon>
        <taxon>Anaerotruncus</taxon>
    </lineage>
</organism>
<dbReference type="Pfam" id="PF14276">
    <property type="entry name" value="DUF4363"/>
    <property type="match status" value="1"/>
</dbReference>
<dbReference type="Proteomes" id="UP000095765">
    <property type="component" value="Unassembled WGS sequence"/>
</dbReference>
<dbReference type="Proteomes" id="UP000260828">
    <property type="component" value="Unassembled WGS sequence"/>
</dbReference>
<sequence length="126" mass="14070">MKRIVIVCFIMVGIIATGVGSLVHLIRVSDEMDQMLSEVAQAIDRDDLEDAASIADQFSSAWKKNEAVMTRYIHHDELDMINGVVARLPALAQYGAKAEYAAEVDRLRKLISHIRDSEIPNLSNIF</sequence>
<dbReference type="EMBL" id="CZBE01000007">
    <property type="protein sequence ID" value="CUP59147.1"/>
    <property type="molecule type" value="Genomic_DNA"/>
</dbReference>
<evidence type="ECO:0000313" key="1">
    <source>
        <dbReference type="EMBL" id="CUP59147.1"/>
    </source>
</evidence>
<name>A0A174PJ62_9FIRM</name>
<dbReference type="InterPro" id="IPR025373">
    <property type="entry name" value="DUF4363"/>
</dbReference>
<evidence type="ECO:0000313" key="4">
    <source>
        <dbReference type="Proteomes" id="UP000260828"/>
    </source>
</evidence>
<dbReference type="RefSeq" id="WP_006877116.1">
    <property type="nucleotide sequence ID" value="NZ_CABIWA010000009.1"/>
</dbReference>
<protein>
    <submittedName>
        <fullName evidence="2">DUF4363 family protein</fullName>
    </submittedName>
</protein>
<dbReference type="AlphaFoldDB" id="A0A174PJ62"/>
<evidence type="ECO:0000313" key="2">
    <source>
        <dbReference type="EMBL" id="RGE69956.1"/>
    </source>
</evidence>
<proteinExistence type="predicted"/>
<reference evidence="1 3" key="1">
    <citation type="submission" date="2015-09" db="EMBL/GenBank/DDBJ databases">
        <authorList>
            <consortium name="Pathogen Informatics"/>
        </authorList>
    </citation>
    <scope>NUCLEOTIDE SEQUENCE [LARGE SCALE GENOMIC DNA]</scope>
    <source>
        <strain evidence="1 3">2789STDY5834939</strain>
    </source>
</reference>
<accession>A0A174PJ62</accession>
<reference evidence="2 4" key="2">
    <citation type="submission" date="2018-08" db="EMBL/GenBank/DDBJ databases">
        <title>A genome reference for cultivated species of the human gut microbiota.</title>
        <authorList>
            <person name="Zou Y."/>
            <person name="Xue W."/>
            <person name="Luo G."/>
        </authorList>
    </citation>
    <scope>NUCLEOTIDE SEQUENCE [LARGE SCALE GENOMIC DNA]</scope>
    <source>
        <strain evidence="2 4">TF05-12AC</strain>
    </source>
</reference>